<reference evidence="3" key="1">
    <citation type="journal article" date="2015" name="BMC Genomics">
        <title>Genomic and transcriptomic analysis of the endophytic fungus Pestalotiopsis fici reveals its lifestyle and high potential for synthesis of natural products.</title>
        <authorList>
            <person name="Wang X."/>
            <person name="Zhang X."/>
            <person name="Liu L."/>
            <person name="Xiang M."/>
            <person name="Wang W."/>
            <person name="Sun X."/>
            <person name="Che Y."/>
            <person name="Guo L."/>
            <person name="Liu G."/>
            <person name="Guo L."/>
            <person name="Wang C."/>
            <person name="Yin W.B."/>
            <person name="Stadler M."/>
            <person name="Zhang X."/>
            <person name="Liu X."/>
        </authorList>
    </citation>
    <scope>NUCLEOTIDE SEQUENCE [LARGE SCALE GENOMIC DNA]</scope>
    <source>
        <strain evidence="3">W106-1 / CGMCC3.15140</strain>
    </source>
</reference>
<dbReference type="RefSeq" id="XP_007833360.1">
    <property type="nucleotide sequence ID" value="XM_007835169.1"/>
</dbReference>
<dbReference type="EMBL" id="KI912112">
    <property type="protein sequence ID" value="ETS81586.1"/>
    <property type="molecule type" value="Genomic_DNA"/>
</dbReference>
<protein>
    <recommendedName>
        <fullName evidence="1">F-box domain-containing protein</fullName>
    </recommendedName>
</protein>
<sequence length="300" mass="35288">MARLSDLPAELFDAILEHLYIVDLWTLLLSQSTSRRFRRVVQLILSRSNLPYTEQVTDEDEDDDDDDGSSYWCSYDINVMLWRNFNYIFRPTSCFTVEEIEQQNNYYLTIVGNRALSFQRLRWVKEDHSRQAYLRPEASWRHLTIARPCQKKPFTRLEIIRSYTSDEHGDEVEYLRLDLLDQGILTMGLLYDTLLSDMVHFGNNTGGWVLHRGVRLRNYDLLLEYECFVINDDELLDLGPDSQQCAILHIEGAAVEADTEVESWTVNHDWTPSMIEPDRIRFLNWDGEHVSESTIKTHLQ</sequence>
<dbReference type="AlphaFoldDB" id="W3X8S7"/>
<feature type="domain" description="F-box" evidence="1">
    <location>
        <begin position="1"/>
        <end position="55"/>
    </location>
</feature>
<accession>W3X8S7</accession>
<evidence type="ECO:0000313" key="2">
    <source>
        <dbReference type="EMBL" id="ETS81586.1"/>
    </source>
</evidence>
<dbReference type="OrthoDB" id="3800738at2759"/>
<keyword evidence="3" id="KW-1185">Reference proteome</keyword>
<dbReference type="InParanoid" id="W3X8S7"/>
<dbReference type="KEGG" id="pfy:PFICI_06588"/>
<dbReference type="HOGENOM" id="CLU_1042423_0_0_1"/>
<dbReference type="InterPro" id="IPR001810">
    <property type="entry name" value="F-box_dom"/>
</dbReference>
<evidence type="ECO:0000313" key="3">
    <source>
        <dbReference type="Proteomes" id="UP000030651"/>
    </source>
</evidence>
<evidence type="ECO:0000259" key="1">
    <source>
        <dbReference type="PROSITE" id="PS50181"/>
    </source>
</evidence>
<organism evidence="2 3">
    <name type="scientific">Pestalotiopsis fici (strain W106-1 / CGMCC3.15140)</name>
    <dbReference type="NCBI Taxonomy" id="1229662"/>
    <lineage>
        <taxon>Eukaryota</taxon>
        <taxon>Fungi</taxon>
        <taxon>Dikarya</taxon>
        <taxon>Ascomycota</taxon>
        <taxon>Pezizomycotina</taxon>
        <taxon>Sordariomycetes</taxon>
        <taxon>Xylariomycetidae</taxon>
        <taxon>Amphisphaeriales</taxon>
        <taxon>Sporocadaceae</taxon>
        <taxon>Pestalotiopsis</taxon>
    </lineage>
</organism>
<gene>
    <name evidence="2" type="ORF">PFICI_06588</name>
</gene>
<dbReference type="GeneID" id="19271601"/>
<proteinExistence type="predicted"/>
<dbReference type="Proteomes" id="UP000030651">
    <property type="component" value="Unassembled WGS sequence"/>
</dbReference>
<dbReference type="PROSITE" id="PS50181">
    <property type="entry name" value="FBOX"/>
    <property type="match status" value="1"/>
</dbReference>
<name>W3X8S7_PESFW</name>